<dbReference type="PANTHER" id="PTHR13234">
    <property type="entry name" value="GAMMA-INTERFERON INDUCIBLE LYSOSOMAL THIOL REDUCTASE GILT"/>
    <property type="match status" value="1"/>
</dbReference>
<dbReference type="Proteomes" id="UP000011083">
    <property type="component" value="Unassembled WGS sequence"/>
</dbReference>
<keyword evidence="4 6" id="KW-0732">Signal</keyword>
<dbReference type="GO" id="GO:0005576">
    <property type="term" value="C:extracellular region"/>
    <property type="evidence" value="ECO:0007669"/>
    <property type="project" value="UniProtKB-SubCell"/>
</dbReference>
<evidence type="ECO:0000256" key="5">
    <source>
        <dbReference type="ARBA" id="ARBA00023180"/>
    </source>
</evidence>
<dbReference type="Gene3D" id="3.40.30.10">
    <property type="entry name" value="Glutaredoxin"/>
    <property type="match status" value="1"/>
</dbReference>
<dbReference type="GO" id="GO:0016671">
    <property type="term" value="F:oxidoreductase activity, acting on a sulfur group of donors, disulfide as acceptor"/>
    <property type="evidence" value="ECO:0007669"/>
    <property type="project" value="InterPro"/>
</dbReference>
<evidence type="ECO:0000313" key="7">
    <source>
        <dbReference type="EMBL" id="ELR20152.1"/>
    </source>
</evidence>
<feature type="signal peptide" evidence="6">
    <location>
        <begin position="1"/>
        <end position="22"/>
    </location>
</feature>
<keyword evidence="5" id="KW-0325">Glycoprotein</keyword>
<dbReference type="EMBL" id="KB007926">
    <property type="protein sequence ID" value="ELR20152.1"/>
    <property type="molecule type" value="Genomic_DNA"/>
</dbReference>
<dbReference type="Pfam" id="PF03227">
    <property type="entry name" value="GILT"/>
    <property type="match status" value="1"/>
</dbReference>
<evidence type="ECO:0000256" key="2">
    <source>
        <dbReference type="ARBA" id="ARBA00005679"/>
    </source>
</evidence>
<dbReference type="GeneID" id="14920997"/>
<dbReference type="SUPFAM" id="SSF52833">
    <property type="entry name" value="Thioredoxin-like"/>
    <property type="match status" value="1"/>
</dbReference>
<dbReference type="KEGG" id="acan:ACA1_116130"/>
<protein>
    <submittedName>
        <fullName evidence="7">Dipeptidylpeptidase</fullName>
    </submittedName>
</protein>
<evidence type="ECO:0000256" key="6">
    <source>
        <dbReference type="SAM" id="SignalP"/>
    </source>
</evidence>
<evidence type="ECO:0000313" key="8">
    <source>
        <dbReference type="Proteomes" id="UP000011083"/>
    </source>
</evidence>
<dbReference type="InterPro" id="IPR036249">
    <property type="entry name" value="Thioredoxin-like_sf"/>
</dbReference>
<dbReference type="OMA" id="KLNYIGT"/>
<reference evidence="7 8" key="1">
    <citation type="journal article" date="2013" name="Genome Biol.">
        <title>Genome of Acanthamoeba castellanii highlights extensive lateral gene transfer and early evolution of tyrosine kinase signaling.</title>
        <authorList>
            <person name="Clarke M."/>
            <person name="Lohan A.J."/>
            <person name="Liu B."/>
            <person name="Lagkouvardos I."/>
            <person name="Roy S."/>
            <person name="Zafar N."/>
            <person name="Bertelli C."/>
            <person name="Schilde C."/>
            <person name="Kianianmomeni A."/>
            <person name="Burglin T.R."/>
            <person name="Frech C."/>
            <person name="Turcotte B."/>
            <person name="Kopec K.O."/>
            <person name="Synnott J.M."/>
            <person name="Choo C."/>
            <person name="Paponov I."/>
            <person name="Finkler A."/>
            <person name="Soon Heng Tan C."/>
            <person name="Hutchins A.P."/>
            <person name="Weinmeier T."/>
            <person name="Rattei T."/>
            <person name="Chu J.S."/>
            <person name="Gimenez G."/>
            <person name="Irimia M."/>
            <person name="Rigden D.J."/>
            <person name="Fitzpatrick D.A."/>
            <person name="Lorenzo-Morales J."/>
            <person name="Bateman A."/>
            <person name="Chiu C.H."/>
            <person name="Tang P."/>
            <person name="Hegemann P."/>
            <person name="Fromm H."/>
            <person name="Raoult D."/>
            <person name="Greub G."/>
            <person name="Miranda-Saavedra D."/>
            <person name="Chen N."/>
            <person name="Nash P."/>
            <person name="Ginger M.L."/>
            <person name="Horn M."/>
            <person name="Schaap P."/>
            <person name="Caler L."/>
            <person name="Loftus B."/>
        </authorList>
    </citation>
    <scope>NUCLEOTIDE SEQUENCE [LARGE SCALE GENOMIC DNA]</scope>
    <source>
        <strain evidence="7 8">Neff</strain>
    </source>
</reference>
<dbReference type="STRING" id="1257118.L8H4M0"/>
<accession>L8H4M0</accession>
<keyword evidence="3" id="KW-0964">Secreted</keyword>
<comment type="similarity">
    <text evidence="2">Belongs to the GILT family.</text>
</comment>
<dbReference type="AlphaFoldDB" id="L8H4M0"/>
<proteinExistence type="inferred from homology"/>
<comment type="subcellular location">
    <subcellularLocation>
        <location evidence="1">Secreted</location>
    </subcellularLocation>
</comment>
<dbReference type="OrthoDB" id="958254at2759"/>
<dbReference type="PANTHER" id="PTHR13234:SF8">
    <property type="entry name" value="GAMMA-INTERFERON-INDUCIBLE LYSOSOMAL THIOL REDUCTASE"/>
    <property type="match status" value="1"/>
</dbReference>
<evidence type="ECO:0000256" key="3">
    <source>
        <dbReference type="ARBA" id="ARBA00022525"/>
    </source>
</evidence>
<keyword evidence="8" id="KW-1185">Reference proteome</keyword>
<sequence>MKSQELVLRLGLLFLAVTVATATFPKVRIQSFEMAKCPYCSQFKLQWNSQVMQAPGVRDIMDMQEFFVGRYSGGEFECLHGPGECVGDLFLLCAHNLTVTHNPWGWWDLAVCMQRDYKNIPDNIPSCTNQTRGMDYAQINACATGSLGVQLFRESIAYGNAQGIYETPTTIINGKTYVGGPDHPLQTICDAYTGPRPLGCKQAVISI</sequence>
<dbReference type="RefSeq" id="XP_004342262.1">
    <property type="nucleotide sequence ID" value="XM_004342213.1"/>
</dbReference>
<evidence type="ECO:0000256" key="1">
    <source>
        <dbReference type="ARBA" id="ARBA00004613"/>
    </source>
</evidence>
<name>L8H4M0_ACACF</name>
<feature type="chain" id="PRO_5005688254" evidence="6">
    <location>
        <begin position="23"/>
        <end position="207"/>
    </location>
</feature>
<evidence type="ECO:0000256" key="4">
    <source>
        <dbReference type="ARBA" id="ARBA00022729"/>
    </source>
</evidence>
<organism evidence="7 8">
    <name type="scientific">Acanthamoeba castellanii (strain ATCC 30010 / Neff)</name>
    <dbReference type="NCBI Taxonomy" id="1257118"/>
    <lineage>
        <taxon>Eukaryota</taxon>
        <taxon>Amoebozoa</taxon>
        <taxon>Discosea</taxon>
        <taxon>Longamoebia</taxon>
        <taxon>Centramoebida</taxon>
        <taxon>Acanthamoebidae</taxon>
        <taxon>Acanthamoeba</taxon>
    </lineage>
</organism>
<gene>
    <name evidence="7" type="ORF">ACA1_116130</name>
</gene>
<dbReference type="InterPro" id="IPR004911">
    <property type="entry name" value="Interferon-induced_GILT"/>
</dbReference>
<dbReference type="VEuPathDB" id="AmoebaDB:ACA1_116130"/>